<keyword evidence="6" id="KW-0963">Cytoplasm</keyword>
<evidence type="ECO:0000256" key="6">
    <source>
        <dbReference type="ARBA" id="ARBA00022490"/>
    </source>
</evidence>
<dbReference type="Pfam" id="PF16026">
    <property type="entry name" value="MIEAP"/>
    <property type="match status" value="1"/>
</dbReference>
<dbReference type="GO" id="GO:0005741">
    <property type="term" value="C:mitochondrial outer membrane"/>
    <property type="evidence" value="ECO:0007669"/>
    <property type="project" value="UniProtKB-SubCell"/>
</dbReference>
<evidence type="ECO:0000259" key="15">
    <source>
        <dbReference type="Pfam" id="PF16026"/>
    </source>
</evidence>
<evidence type="ECO:0000313" key="17">
    <source>
        <dbReference type="Proteomes" id="UP001208570"/>
    </source>
</evidence>
<keyword evidence="9" id="KW-0446">Lipid-binding</keyword>
<evidence type="ECO:0000256" key="11">
    <source>
        <dbReference type="ARBA" id="ARBA00023136"/>
    </source>
</evidence>
<dbReference type="InterPro" id="IPR026169">
    <property type="entry name" value="MIEAP"/>
</dbReference>
<protein>
    <recommendedName>
        <fullName evidence="5">Mitochondria-eating protein</fullName>
    </recommendedName>
    <alternativeName>
        <fullName evidence="12">Spermatogenesis-associated protein 18</fullName>
    </alternativeName>
</protein>
<gene>
    <name evidence="16" type="ORF">LSH36_44g00022</name>
</gene>
<dbReference type="GO" id="GO:0008289">
    <property type="term" value="F:lipid binding"/>
    <property type="evidence" value="ECO:0007669"/>
    <property type="project" value="UniProtKB-KW"/>
</dbReference>
<keyword evidence="8 13" id="KW-0175">Coiled coil</keyword>
<evidence type="ECO:0000256" key="13">
    <source>
        <dbReference type="SAM" id="Coils"/>
    </source>
</evidence>
<evidence type="ECO:0000256" key="3">
    <source>
        <dbReference type="ARBA" id="ARBA00004496"/>
    </source>
</evidence>
<accession>A0AAD9NDD6</accession>
<evidence type="ECO:0000256" key="9">
    <source>
        <dbReference type="ARBA" id="ARBA00023121"/>
    </source>
</evidence>
<evidence type="ECO:0000256" key="14">
    <source>
        <dbReference type="SAM" id="MobiDB-lite"/>
    </source>
</evidence>
<evidence type="ECO:0000256" key="10">
    <source>
        <dbReference type="ARBA" id="ARBA00023128"/>
    </source>
</evidence>
<dbReference type="Proteomes" id="UP001208570">
    <property type="component" value="Unassembled WGS sequence"/>
</dbReference>
<evidence type="ECO:0000256" key="1">
    <source>
        <dbReference type="ARBA" id="ARBA00004294"/>
    </source>
</evidence>
<reference evidence="16" key="1">
    <citation type="journal article" date="2023" name="Mol. Biol. Evol.">
        <title>Third-Generation Sequencing Reveals the Adaptive Role of the Epigenome in Three Deep-Sea Polychaetes.</title>
        <authorList>
            <person name="Perez M."/>
            <person name="Aroh O."/>
            <person name="Sun Y."/>
            <person name="Lan Y."/>
            <person name="Juniper S.K."/>
            <person name="Young C.R."/>
            <person name="Angers B."/>
            <person name="Qian P.Y."/>
        </authorList>
    </citation>
    <scope>NUCLEOTIDE SEQUENCE</scope>
    <source>
        <strain evidence="16">P08H-3</strain>
    </source>
</reference>
<evidence type="ECO:0000313" key="16">
    <source>
        <dbReference type="EMBL" id="KAK2165880.1"/>
    </source>
</evidence>
<feature type="compositionally biased region" description="Low complexity" evidence="14">
    <location>
        <begin position="478"/>
        <end position="506"/>
    </location>
</feature>
<keyword evidence="10" id="KW-0496">Mitochondrion</keyword>
<dbReference type="PANTHER" id="PTHR21771">
    <property type="entry name" value="MITOCHONDRIA-EATING PROTEIN-RELATED"/>
    <property type="match status" value="1"/>
</dbReference>
<evidence type="ECO:0000256" key="12">
    <source>
        <dbReference type="ARBA" id="ARBA00032687"/>
    </source>
</evidence>
<evidence type="ECO:0000256" key="7">
    <source>
        <dbReference type="ARBA" id="ARBA00022787"/>
    </source>
</evidence>
<comment type="subcellular location">
    <subcellularLocation>
        <location evidence="3">Cytoplasm</location>
    </subcellularLocation>
    <subcellularLocation>
        <location evidence="2">Mitochondrion matrix</location>
    </subcellularLocation>
    <subcellularLocation>
        <location evidence="1">Mitochondrion outer membrane</location>
    </subcellularLocation>
</comment>
<dbReference type="EMBL" id="JAODUP010000044">
    <property type="protein sequence ID" value="KAK2165880.1"/>
    <property type="molecule type" value="Genomic_DNA"/>
</dbReference>
<proteinExistence type="inferred from homology"/>
<dbReference type="AlphaFoldDB" id="A0AAD9NDD6"/>
<feature type="coiled-coil region" evidence="13">
    <location>
        <begin position="122"/>
        <end position="212"/>
    </location>
</feature>
<evidence type="ECO:0000256" key="4">
    <source>
        <dbReference type="ARBA" id="ARBA00008233"/>
    </source>
</evidence>
<dbReference type="GO" id="GO:0035694">
    <property type="term" value="P:mitochondrial protein catabolic process"/>
    <property type="evidence" value="ECO:0007669"/>
    <property type="project" value="InterPro"/>
</dbReference>
<feature type="domain" description="Mitochondria-eating protein C-terminal" evidence="15">
    <location>
        <begin position="244"/>
        <end position="434"/>
    </location>
</feature>
<evidence type="ECO:0000256" key="5">
    <source>
        <dbReference type="ARBA" id="ARBA00019863"/>
    </source>
</evidence>
<feature type="region of interest" description="Disordered" evidence="14">
    <location>
        <begin position="444"/>
        <end position="512"/>
    </location>
</feature>
<dbReference type="GO" id="GO:0005759">
    <property type="term" value="C:mitochondrial matrix"/>
    <property type="evidence" value="ECO:0007669"/>
    <property type="project" value="UniProtKB-SubCell"/>
</dbReference>
<keyword evidence="17" id="KW-1185">Reference proteome</keyword>
<dbReference type="InterPro" id="IPR031981">
    <property type="entry name" value="MIEAP_C"/>
</dbReference>
<evidence type="ECO:0000256" key="2">
    <source>
        <dbReference type="ARBA" id="ARBA00004305"/>
    </source>
</evidence>
<organism evidence="16 17">
    <name type="scientific">Paralvinella palmiformis</name>
    <dbReference type="NCBI Taxonomy" id="53620"/>
    <lineage>
        <taxon>Eukaryota</taxon>
        <taxon>Metazoa</taxon>
        <taxon>Spiralia</taxon>
        <taxon>Lophotrochozoa</taxon>
        <taxon>Annelida</taxon>
        <taxon>Polychaeta</taxon>
        <taxon>Sedentaria</taxon>
        <taxon>Canalipalpata</taxon>
        <taxon>Terebellida</taxon>
        <taxon>Terebelliformia</taxon>
        <taxon>Alvinellidae</taxon>
        <taxon>Paralvinella</taxon>
    </lineage>
</organism>
<sequence>MAESLRRLVNLSSFSILQDKLERWLEDYHVNTCDQNVGRCCEVIELNAKVQAQLFKLLSLTASEGGMYGGASVIKSRLLPWLGQGIFTAGALTSDTSMGILAEVAAKDREINEIQDMYETSLKGLEADLSQTRVEADELKAELTETQNELESMKRQSTSEKMFTDAEVRELRSKLHMAEDEISALRNRANLVDSYERQIQHLRGDVAALTGRRDVMINGDSEPYKPLPRPASPFAPNDVTQRVRQQNLVSRFNDMYIHDRLEAMEKLRIYSDDHQNNQRIVFTMMQEAFTAAKLAFTSYKMRVRSNLSVTHMGPETLEEAVQDYINRNTDLYDLPALVSDVIRGLNRNPRIFLPPDVSYSIISPFIREACKLAWNMAALAHPLDITLASEAELYDDTRYRRSYDSDYTAPLVSHHIWPCLVQGLKVIVKGECCTLRGASLNMSRSHSPIRARSPTRAISPSRARSRSPSPRRIDSVMSGRSPSPGLRSRSPSRASSRAVTASTSLSHYGVRS</sequence>
<keyword evidence="7" id="KW-1000">Mitochondrion outer membrane</keyword>
<name>A0AAD9NDD6_9ANNE</name>
<feature type="compositionally biased region" description="Low complexity" evidence="14">
    <location>
        <begin position="450"/>
        <end position="470"/>
    </location>
</feature>
<dbReference type="PANTHER" id="PTHR21771:SF0">
    <property type="entry name" value="MITOCHONDRIA-EATING PROTEIN"/>
    <property type="match status" value="1"/>
</dbReference>
<comment type="caution">
    <text evidence="16">The sequence shown here is derived from an EMBL/GenBank/DDBJ whole genome shotgun (WGS) entry which is preliminary data.</text>
</comment>
<comment type="similarity">
    <text evidence="4">Belongs to the MIEAP family.</text>
</comment>
<evidence type="ECO:0000256" key="8">
    <source>
        <dbReference type="ARBA" id="ARBA00023054"/>
    </source>
</evidence>
<dbReference type="GO" id="GO:0035695">
    <property type="term" value="P:mitophagy by internal vacuole formation"/>
    <property type="evidence" value="ECO:0007669"/>
    <property type="project" value="TreeGrafter"/>
</dbReference>
<keyword evidence="11" id="KW-0472">Membrane</keyword>